<evidence type="ECO:0000313" key="3">
    <source>
        <dbReference type="EMBL" id="MDT0633949.1"/>
    </source>
</evidence>
<accession>A0ABU3BXT0</accession>
<sequence>MLSVTTQHQPQPRMRFLVRVLLIVVAALGMWMAAQAAVIPAKAVVAQFLLNSAFEASQTTGTAQKPWPWADMAPVARLRVPRLGVDQIVLSGGSGEAMAFGPTVLPGTAAPGQPGTTVLTAHRDTHFRFLRNLEPGDRISLETRRDGFTEYEVVGTEVVRWDAFSIRQAAGESRLALVTCFPFGNQAPTPRRYLVHTLRSQSAN</sequence>
<dbReference type="Gene3D" id="2.40.260.10">
    <property type="entry name" value="Sortase"/>
    <property type="match status" value="1"/>
</dbReference>
<dbReference type="InterPro" id="IPR041999">
    <property type="entry name" value="Sortase_D_1"/>
</dbReference>
<evidence type="ECO:0000256" key="1">
    <source>
        <dbReference type="ARBA" id="ARBA00022801"/>
    </source>
</evidence>
<dbReference type="EMBL" id="JAVRIB010000003">
    <property type="protein sequence ID" value="MDT0633949.1"/>
    <property type="molecule type" value="Genomic_DNA"/>
</dbReference>
<dbReference type="NCBIfam" id="TIGR01076">
    <property type="entry name" value="sortase_fam"/>
    <property type="match status" value="1"/>
</dbReference>
<dbReference type="InterPro" id="IPR022445">
    <property type="entry name" value="Sortase_proteobact_type"/>
</dbReference>
<keyword evidence="4" id="KW-1185">Reference proteome</keyword>
<gene>
    <name evidence="3" type="ORF">RM532_03145</name>
</gene>
<feature type="signal peptide" evidence="2">
    <location>
        <begin position="1"/>
        <end position="36"/>
    </location>
</feature>
<dbReference type="SUPFAM" id="SSF63817">
    <property type="entry name" value="Sortase"/>
    <property type="match status" value="1"/>
</dbReference>
<organism evidence="3 4">
    <name type="scientific">Spectribacter hydrogenoxidans</name>
    <dbReference type="NCBI Taxonomy" id="3075608"/>
    <lineage>
        <taxon>Bacteria</taxon>
        <taxon>Pseudomonadati</taxon>
        <taxon>Pseudomonadota</taxon>
        <taxon>Gammaproteobacteria</taxon>
        <taxon>Salinisphaerales</taxon>
        <taxon>Salinisphaeraceae</taxon>
        <taxon>Spectribacter</taxon>
    </lineage>
</organism>
<name>A0ABU3BXT0_9GAMM</name>
<dbReference type="InterPro" id="IPR005754">
    <property type="entry name" value="Sortase"/>
</dbReference>
<evidence type="ECO:0000256" key="2">
    <source>
        <dbReference type="SAM" id="SignalP"/>
    </source>
</evidence>
<dbReference type="Proteomes" id="UP001251857">
    <property type="component" value="Unassembled WGS sequence"/>
</dbReference>
<dbReference type="CDD" id="cd05828">
    <property type="entry name" value="Sortase_D_1"/>
    <property type="match status" value="1"/>
</dbReference>
<comment type="caution">
    <text evidence="3">The sequence shown here is derived from an EMBL/GenBank/DDBJ whole genome shotgun (WGS) entry which is preliminary data.</text>
</comment>
<dbReference type="InterPro" id="IPR023365">
    <property type="entry name" value="Sortase_dom-sf"/>
</dbReference>
<dbReference type="GO" id="GO:0016787">
    <property type="term" value="F:hydrolase activity"/>
    <property type="evidence" value="ECO:0007669"/>
    <property type="project" value="UniProtKB-KW"/>
</dbReference>
<evidence type="ECO:0000313" key="4">
    <source>
        <dbReference type="Proteomes" id="UP001251857"/>
    </source>
</evidence>
<feature type="chain" id="PRO_5046079009" evidence="2">
    <location>
        <begin position="37"/>
        <end position="204"/>
    </location>
</feature>
<dbReference type="NCBIfam" id="TIGR03784">
    <property type="entry name" value="marine_sortase"/>
    <property type="match status" value="1"/>
</dbReference>
<keyword evidence="2" id="KW-0732">Signal</keyword>
<dbReference type="EC" id="3.4.22.-" evidence="3"/>
<dbReference type="Pfam" id="PF04203">
    <property type="entry name" value="Sortase"/>
    <property type="match status" value="1"/>
</dbReference>
<reference evidence="3 4" key="1">
    <citation type="submission" date="2023-09" db="EMBL/GenBank/DDBJ databases">
        <authorList>
            <person name="Rey-Velasco X."/>
        </authorList>
    </citation>
    <scope>NUCLEOTIDE SEQUENCE [LARGE SCALE GENOMIC DNA]</scope>
    <source>
        <strain evidence="3 4">W335</strain>
    </source>
</reference>
<proteinExistence type="predicted"/>
<keyword evidence="1 3" id="KW-0378">Hydrolase</keyword>
<protein>
    <submittedName>
        <fullName evidence="3">Class GN sortase</fullName>
        <ecNumber evidence="3">3.4.22.-</ecNumber>
    </submittedName>
</protein>
<dbReference type="RefSeq" id="WP_311651682.1">
    <property type="nucleotide sequence ID" value="NZ_JAVRIB010000003.1"/>
</dbReference>